<dbReference type="EMBL" id="AJWY01012455">
    <property type="protein sequence ID" value="EKC49892.1"/>
    <property type="molecule type" value="Genomic_DNA"/>
</dbReference>
<accession>K1RMQ2</accession>
<dbReference type="Pfam" id="PF07715">
    <property type="entry name" value="Plug"/>
    <property type="match status" value="1"/>
</dbReference>
<dbReference type="SUPFAM" id="SSF56935">
    <property type="entry name" value="Porins"/>
    <property type="match status" value="1"/>
</dbReference>
<organism evidence="2">
    <name type="scientific">human gut metagenome</name>
    <dbReference type="NCBI Taxonomy" id="408170"/>
    <lineage>
        <taxon>unclassified sequences</taxon>
        <taxon>metagenomes</taxon>
        <taxon>organismal metagenomes</taxon>
    </lineage>
</organism>
<name>K1RMQ2_9ZZZZ</name>
<evidence type="ECO:0000313" key="2">
    <source>
        <dbReference type="EMBL" id="EKC49892.1"/>
    </source>
</evidence>
<gene>
    <name evidence="2" type="ORF">LEA_18168</name>
</gene>
<dbReference type="AlphaFoldDB" id="K1RMQ2"/>
<dbReference type="InterPro" id="IPR037066">
    <property type="entry name" value="Plug_dom_sf"/>
</dbReference>
<evidence type="ECO:0000259" key="1">
    <source>
        <dbReference type="Pfam" id="PF07715"/>
    </source>
</evidence>
<dbReference type="InterPro" id="IPR012910">
    <property type="entry name" value="Plug_dom"/>
</dbReference>
<dbReference type="Gene3D" id="2.170.130.10">
    <property type="entry name" value="TonB-dependent receptor, plug domain"/>
    <property type="match status" value="1"/>
</dbReference>
<proteinExistence type="predicted"/>
<reference evidence="2" key="1">
    <citation type="journal article" date="2013" name="Environ. Microbiol.">
        <title>Microbiota from the distal guts of lean and obese adolescents exhibit partial functional redundancy besides clear differences in community structure.</title>
        <authorList>
            <person name="Ferrer M."/>
            <person name="Ruiz A."/>
            <person name="Lanza F."/>
            <person name="Haange S.B."/>
            <person name="Oberbach A."/>
            <person name="Till H."/>
            <person name="Bargiela R."/>
            <person name="Campoy C."/>
            <person name="Segura M.T."/>
            <person name="Richter M."/>
            <person name="von Bergen M."/>
            <person name="Seifert J."/>
            <person name="Suarez A."/>
        </authorList>
    </citation>
    <scope>NUCLEOTIDE SEQUENCE</scope>
</reference>
<sequence>MADAVRRFAGANVKDYGGIGGLKTVSIRNMGAAHTAVSYDGVAVSNCQAGQIDIGR</sequence>
<feature type="domain" description="TonB-dependent receptor plug" evidence="1">
    <location>
        <begin position="1"/>
        <end position="52"/>
    </location>
</feature>
<protein>
    <submittedName>
        <fullName evidence="2">Outer membrane vitamin B12 receptor protein</fullName>
    </submittedName>
</protein>
<feature type="non-terminal residue" evidence="2">
    <location>
        <position position="56"/>
    </location>
</feature>
<keyword evidence="2" id="KW-0675">Receptor</keyword>
<comment type="caution">
    <text evidence="2">The sequence shown here is derived from an EMBL/GenBank/DDBJ whole genome shotgun (WGS) entry which is preliminary data.</text>
</comment>